<proteinExistence type="predicted"/>
<reference evidence="1 2" key="1">
    <citation type="submission" date="2016-12" db="EMBL/GenBank/DDBJ databases">
        <authorList>
            <person name="Song W.-J."/>
            <person name="Kurnit D.M."/>
        </authorList>
    </citation>
    <scope>NUCLEOTIDE SEQUENCE [LARGE SCALE GENOMIC DNA]</scope>
    <source>
        <strain evidence="1 2">HSG9</strain>
    </source>
</reference>
<dbReference type="Proteomes" id="UP000191680">
    <property type="component" value="Unassembled WGS sequence"/>
</dbReference>
<keyword evidence="2" id="KW-1185">Reference proteome</keyword>
<accession>A0A1V6LV37</accession>
<evidence type="ECO:0000313" key="2">
    <source>
        <dbReference type="Proteomes" id="UP000191680"/>
    </source>
</evidence>
<protein>
    <submittedName>
        <fullName evidence="1">Uncharacterized protein</fullName>
    </submittedName>
</protein>
<dbReference type="AlphaFoldDB" id="A0A1V6LV37"/>
<gene>
    <name evidence="1" type="ORF">BUL40_00290</name>
</gene>
<comment type="caution">
    <text evidence="1">The sequence shown here is derived from an EMBL/GenBank/DDBJ whole genome shotgun (WGS) entry which is preliminary data.</text>
</comment>
<name>A0A1V6LV37_9FLAO</name>
<dbReference type="EMBL" id="MTBC01000001">
    <property type="protein sequence ID" value="OQD44030.1"/>
    <property type="molecule type" value="Genomic_DNA"/>
</dbReference>
<evidence type="ECO:0000313" key="1">
    <source>
        <dbReference type="EMBL" id="OQD44030.1"/>
    </source>
</evidence>
<organism evidence="1 2">
    <name type="scientific">Croceivirga radicis</name>
    <dbReference type="NCBI Taxonomy" id="1929488"/>
    <lineage>
        <taxon>Bacteria</taxon>
        <taxon>Pseudomonadati</taxon>
        <taxon>Bacteroidota</taxon>
        <taxon>Flavobacteriia</taxon>
        <taxon>Flavobacteriales</taxon>
        <taxon>Flavobacteriaceae</taxon>
        <taxon>Croceivirga</taxon>
    </lineage>
</organism>
<sequence>MNYNLNTERLFKSTRHYDLQKGLPILSDKLNISLNQNCSKANYTYSLKIRDNNKWSKQITGLFPTYDANIFFGDTEGKKNLIIFRFLENGYKLKVYFFREFYTRKLVAFLRAFKAYY</sequence>